<evidence type="ECO:0000256" key="3">
    <source>
        <dbReference type="ARBA" id="ARBA00022692"/>
    </source>
</evidence>
<dbReference type="PIRSF" id="PIRSF006483">
    <property type="entry name" value="Membrane_protein_YitT"/>
    <property type="match status" value="1"/>
</dbReference>
<dbReference type="GO" id="GO:0005886">
    <property type="term" value="C:plasma membrane"/>
    <property type="evidence" value="ECO:0007669"/>
    <property type="project" value="UniProtKB-SubCell"/>
</dbReference>
<gene>
    <name evidence="7" type="ORF">SAMN04487909_14165</name>
</gene>
<dbReference type="Pfam" id="PF02588">
    <property type="entry name" value="YitT_membrane"/>
    <property type="match status" value="1"/>
</dbReference>
<evidence type="ECO:0000256" key="6">
    <source>
        <dbReference type="SAM" id="Phobius"/>
    </source>
</evidence>
<evidence type="ECO:0000256" key="4">
    <source>
        <dbReference type="ARBA" id="ARBA00022989"/>
    </source>
</evidence>
<keyword evidence="5 6" id="KW-0472">Membrane</keyword>
<dbReference type="PANTHER" id="PTHR33545">
    <property type="entry name" value="UPF0750 MEMBRANE PROTEIN YITT-RELATED"/>
    <property type="match status" value="1"/>
</dbReference>
<keyword evidence="2" id="KW-1003">Cell membrane</keyword>
<dbReference type="PANTHER" id="PTHR33545:SF3">
    <property type="entry name" value="UPF0750 MEMBRANE PROTEIN YQFU"/>
    <property type="match status" value="1"/>
</dbReference>
<keyword evidence="4 6" id="KW-1133">Transmembrane helix</keyword>
<dbReference type="InterPro" id="IPR003740">
    <property type="entry name" value="YitT"/>
</dbReference>
<proteinExistence type="predicted"/>
<comment type="subcellular location">
    <subcellularLocation>
        <location evidence="1">Cell membrane</location>
        <topology evidence="1">Multi-pass membrane protein</topology>
    </subcellularLocation>
</comment>
<dbReference type="Proteomes" id="UP000182836">
    <property type="component" value="Unassembled WGS sequence"/>
</dbReference>
<reference evidence="7 8" key="1">
    <citation type="submission" date="2016-10" db="EMBL/GenBank/DDBJ databases">
        <authorList>
            <person name="de Groot N.N."/>
        </authorList>
    </citation>
    <scope>NUCLEOTIDE SEQUENCE [LARGE SCALE GENOMIC DNA]</scope>
    <source>
        <strain evidence="7 8">DSM 2895</strain>
    </source>
</reference>
<feature type="transmembrane region" description="Helical" evidence="6">
    <location>
        <begin position="116"/>
        <end position="133"/>
    </location>
</feature>
<evidence type="ECO:0000256" key="1">
    <source>
        <dbReference type="ARBA" id="ARBA00004651"/>
    </source>
</evidence>
<name>A0A1G8ZP25_ANEMI</name>
<protein>
    <submittedName>
        <fullName evidence="7">Uncharacterized membrane-anchored protein YitT, contains DUF161 and DUF2179 domains</fullName>
    </submittedName>
</protein>
<evidence type="ECO:0000313" key="7">
    <source>
        <dbReference type="EMBL" id="SDK16344.1"/>
    </source>
</evidence>
<evidence type="ECO:0000313" key="8">
    <source>
        <dbReference type="Proteomes" id="UP000182836"/>
    </source>
</evidence>
<evidence type="ECO:0000256" key="5">
    <source>
        <dbReference type="ARBA" id="ARBA00023136"/>
    </source>
</evidence>
<feature type="transmembrane region" description="Helical" evidence="6">
    <location>
        <begin position="210"/>
        <end position="228"/>
    </location>
</feature>
<dbReference type="EMBL" id="FNED01000041">
    <property type="protein sequence ID" value="SDK16344.1"/>
    <property type="molecule type" value="Genomic_DNA"/>
</dbReference>
<accession>A0A1G8ZP25</accession>
<sequence>MLFETFAASFRKFLKDESAFTKIELQRKYILRNVYRRGADVMGTVWKRGVYIILGAFLAAFGLEMFLTPNQIIPGGVKGISGLLSHITEMQMGVFLFLLNLPFLFHYNRGINRARALWAIVGLALLSALTILFHPFPPLVESPPLAAFLGSLILGCGIGLIFRYAGFTDGMQQVALLLKKRLFFSIAEIIMLINLLILFVAGFLFGWEQAIYSIFGYVVTLKTTTYVLNNFSVRKAIWIKTERSEMIKQALQTTLANQCQYMLPDFPECKPNEMYIIIPSRQEKAVRGLIAELDPSAVFVSASLDTFRIEELSEKR</sequence>
<feature type="transmembrane region" description="Helical" evidence="6">
    <location>
        <begin position="182"/>
        <end position="204"/>
    </location>
</feature>
<evidence type="ECO:0000256" key="2">
    <source>
        <dbReference type="ARBA" id="ARBA00022475"/>
    </source>
</evidence>
<feature type="transmembrane region" description="Helical" evidence="6">
    <location>
        <begin position="145"/>
        <end position="162"/>
    </location>
</feature>
<feature type="transmembrane region" description="Helical" evidence="6">
    <location>
        <begin position="83"/>
        <end position="104"/>
    </location>
</feature>
<keyword evidence="3 6" id="KW-0812">Transmembrane</keyword>
<dbReference type="AlphaFoldDB" id="A0A1G8ZP25"/>
<feature type="transmembrane region" description="Helical" evidence="6">
    <location>
        <begin position="45"/>
        <end position="63"/>
    </location>
</feature>
<dbReference type="InterPro" id="IPR051461">
    <property type="entry name" value="UPF0750_membrane"/>
</dbReference>
<organism evidence="7 8">
    <name type="scientific">Aneurinibacillus migulanus</name>
    <name type="common">Bacillus migulanus</name>
    <dbReference type="NCBI Taxonomy" id="47500"/>
    <lineage>
        <taxon>Bacteria</taxon>
        <taxon>Bacillati</taxon>
        <taxon>Bacillota</taxon>
        <taxon>Bacilli</taxon>
        <taxon>Bacillales</taxon>
        <taxon>Paenibacillaceae</taxon>
        <taxon>Aneurinibacillus group</taxon>
        <taxon>Aneurinibacillus</taxon>
    </lineage>
</organism>